<dbReference type="Proteomes" id="UP000765509">
    <property type="component" value="Unassembled WGS sequence"/>
</dbReference>
<proteinExistence type="predicted"/>
<protein>
    <submittedName>
        <fullName evidence="1">Uncharacterized protein</fullName>
    </submittedName>
</protein>
<evidence type="ECO:0000313" key="2">
    <source>
        <dbReference type="Proteomes" id="UP000765509"/>
    </source>
</evidence>
<dbReference type="OrthoDB" id="8029976at2759"/>
<accession>A0A9Q3HAM0</accession>
<dbReference type="EMBL" id="AVOT02012921">
    <property type="protein sequence ID" value="MBW0495115.1"/>
    <property type="molecule type" value="Genomic_DNA"/>
</dbReference>
<evidence type="ECO:0000313" key="1">
    <source>
        <dbReference type="EMBL" id="MBW0495115.1"/>
    </source>
</evidence>
<gene>
    <name evidence="1" type="ORF">O181_034830</name>
</gene>
<dbReference type="AlphaFoldDB" id="A0A9Q3HAM0"/>
<sequence>MDTARQAAHQQLNCRVFLAVINPETSEKSNALWSKINLEYASKRTMNKGRVWLDWQKAPSTGDLQSYIDDTKKFFFELELVSIKISSKILSYIILGKLANDPSLTQKIELLTLNNTLIEQPREILSILQEYTRLQHTQTDKSIKNASALISTANHPYRITYYCTNGRHNSKCISHKKEECYAEYPHLRPQKRKNKRRFHNMNASAHY</sequence>
<organism evidence="1 2">
    <name type="scientific">Austropuccinia psidii MF-1</name>
    <dbReference type="NCBI Taxonomy" id="1389203"/>
    <lineage>
        <taxon>Eukaryota</taxon>
        <taxon>Fungi</taxon>
        <taxon>Dikarya</taxon>
        <taxon>Basidiomycota</taxon>
        <taxon>Pucciniomycotina</taxon>
        <taxon>Pucciniomycetes</taxon>
        <taxon>Pucciniales</taxon>
        <taxon>Sphaerophragmiaceae</taxon>
        <taxon>Austropuccinia</taxon>
    </lineage>
</organism>
<comment type="caution">
    <text evidence="1">The sequence shown here is derived from an EMBL/GenBank/DDBJ whole genome shotgun (WGS) entry which is preliminary data.</text>
</comment>
<reference evidence="1" key="1">
    <citation type="submission" date="2021-03" db="EMBL/GenBank/DDBJ databases">
        <title>Draft genome sequence of rust myrtle Austropuccinia psidii MF-1, a brazilian biotype.</title>
        <authorList>
            <person name="Quecine M.C."/>
            <person name="Pachon D.M.R."/>
            <person name="Bonatelli M.L."/>
            <person name="Correr F.H."/>
            <person name="Franceschini L.M."/>
            <person name="Leite T.F."/>
            <person name="Margarido G.R.A."/>
            <person name="Almeida C.A."/>
            <person name="Ferrarezi J.A."/>
            <person name="Labate C.A."/>
        </authorList>
    </citation>
    <scope>NUCLEOTIDE SEQUENCE</scope>
    <source>
        <strain evidence="1">MF-1</strain>
    </source>
</reference>
<keyword evidence="2" id="KW-1185">Reference proteome</keyword>
<name>A0A9Q3HAM0_9BASI</name>